<dbReference type="GO" id="GO:0005524">
    <property type="term" value="F:ATP binding"/>
    <property type="evidence" value="ECO:0007669"/>
    <property type="project" value="UniProtKB-KW"/>
</dbReference>
<evidence type="ECO:0000256" key="7">
    <source>
        <dbReference type="ARBA" id="ARBA00023204"/>
    </source>
</evidence>
<comment type="caution">
    <text evidence="10">The sequence shown here is derived from an EMBL/GenBank/DDBJ whole genome shotgun (WGS) entry which is preliminary data.</text>
</comment>
<dbReference type="FunFam" id="3.40.50.300:FF:000319">
    <property type="entry name" value="DNA repair protein RecN"/>
    <property type="match status" value="1"/>
</dbReference>
<dbReference type="GO" id="GO:0006310">
    <property type="term" value="P:DNA recombination"/>
    <property type="evidence" value="ECO:0007669"/>
    <property type="project" value="InterPro"/>
</dbReference>
<dbReference type="PANTHER" id="PTHR11059:SF0">
    <property type="entry name" value="DNA REPAIR PROTEIN RECN"/>
    <property type="match status" value="1"/>
</dbReference>
<dbReference type="PIRSF" id="PIRSF003128">
    <property type="entry name" value="RecN"/>
    <property type="match status" value="1"/>
</dbReference>
<accession>A0A9P9Z7S5</accession>
<protein>
    <recommendedName>
        <fullName evidence="3">DNA repair protein RecN</fullName>
    </recommendedName>
    <alternativeName>
        <fullName evidence="8">Recombination protein N</fullName>
    </alternativeName>
</protein>
<dbReference type="Gene3D" id="3.40.50.300">
    <property type="entry name" value="P-loop containing nucleotide triphosphate hydrolases"/>
    <property type="match status" value="2"/>
</dbReference>
<evidence type="ECO:0000313" key="11">
    <source>
        <dbReference type="Proteomes" id="UP001151287"/>
    </source>
</evidence>
<proteinExistence type="inferred from homology"/>
<keyword evidence="4" id="KW-0547">Nucleotide-binding</keyword>
<dbReference type="PANTHER" id="PTHR11059">
    <property type="entry name" value="DNA REPAIR PROTEIN RECN"/>
    <property type="match status" value="1"/>
</dbReference>
<evidence type="ECO:0000256" key="2">
    <source>
        <dbReference type="ARBA" id="ARBA00009441"/>
    </source>
</evidence>
<dbReference type="Pfam" id="PF02463">
    <property type="entry name" value="SMC_N"/>
    <property type="match status" value="1"/>
</dbReference>
<organism evidence="10 11">
    <name type="scientific">Rhynchospora breviuscula</name>
    <dbReference type="NCBI Taxonomy" id="2022672"/>
    <lineage>
        <taxon>Eukaryota</taxon>
        <taxon>Viridiplantae</taxon>
        <taxon>Streptophyta</taxon>
        <taxon>Embryophyta</taxon>
        <taxon>Tracheophyta</taxon>
        <taxon>Spermatophyta</taxon>
        <taxon>Magnoliopsida</taxon>
        <taxon>Liliopsida</taxon>
        <taxon>Poales</taxon>
        <taxon>Cyperaceae</taxon>
        <taxon>Cyperoideae</taxon>
        <taxon>Rhynchosporeae</taxon>
        <taxon>Rhynchospora</taxon>
    </lineage>
</organism>
<dbReference type="AlphaFoldDB" id="A0A9P9Z7S5"/>
<dbReference type="SUPFAM" id="SSF52540">
    <property type="entry name" value="P-loop containing nucleoside triphosphate hydrolases"/>
    <property type="match status" value="2"/>
</dbReference>
<evidence type="ECO:0000256" key="8">
    <source>
        <dbReference type="ARBA" id="ARBA00033408"/>
    </source>
</evidence>
<dbReference type="Proteomes" id="UP001151287">
    <property type="component" value="Unassembled WGS sequence"/>
</dbReference>
<dbReference type="CDD" id="cd03241">
    <property type="entry name" value="ABC_RecN"/>
    <property type="match status" value="2"/>
</dbReference>
<keyword evidence="6" id="KW-0067">ATP-binding</keyword>
<dbReference type="GO" id="GO:0006281">
    <property type="term" value="P:DNA repair"/>
    <property type="evidence" value="ECO:0007669"/>
    <property type="project" value="UniProtKB-KW"/>
</dbReference>
<evidence type="ECO:0000256" key="6">
    <source>
        <dbReference type="ARBA" id="ARBA00022840"/>
    </source>
</evidence>
<dbReference type="EMBL" id="JAMQYH010000076">
    <property type="protein sequence ID" value="KAJ1683917.1"/>
    <property type="molecule type" value="Genomic_DNA"/>
</dbReference>
<evidence type="ECO:0000313" key="10">
    <source>
        <dbReference type="EMBL" id="KAJ1683917.1"/>
    </source>
</evidence>
<evidence type="ECO:0000259" key="9">
    <source>
        <dbReference type="Pfam" id="PF02463"/>
    </source>
</evidence>
<dbReference type="NCBIfam" id="TIGR00634">
    <property type="entry name" value="recN"/>
    <property type="match status" value="1"/>
</dbReference>
<sequence length="565" mass="61916">MLQELRISNFALIERAAIVPGEGFNVLTGETGAGKSILIAAFGLLLGNRATGDSVGGGAAKAVIEGAFDLADSPRVRRFLEENGLEGDEDSLIITREVEKSGRSKVRLNGRMATAQTLAQVGELLVDFHGQHANQHLLKPEAHLGFLDAFGDAKHGANRQKTREAYRAWREVERRLTELTQNEQARAQKLDMLQFQATEIDKAKLQAGEDEELEEERAKLSNSEKLRSAAGLCRDLLLGDEEPGALSLGQRALKSAKEIQTIDSSIEEWVTQLQSALLELEDVAQSARDYADALDADPHRLEEIEGRLYRISRLKRKYGASVSEILEHRATIETEINDLTLSDEQLAGLRDEAAKRKADFFALAEKLSTARQKLAKSFTAAVVQELGGLAMDKARLEISFGRLENGSNEGVDRIEFVFSANPGQELRPLAKIASGGEISRVMLALRSVLREKRGSDEDEAGVPIVVFDEVDTGIGGLTAEKVGEKMQEIASGHQVFCITHLPQIAKRADHHFRVEKQSGRDFTSVSIVGLEGEDRIVELARMMGSESKANLQHARELLGDARLAA</sequence>
<dbReference type="InterPro" id="IPR027417">
    <property type="entry name" value="P-loop_NTPase"/>
</dbReference>
<evidence type="ECO:0000256" key="1">
    <source>
        <dbReference type="ARBA" id="ARBA00003618"/>
    </source>
</evidence>
<reference evidence="10" key="1">
    <citation type="journal article" date="2022" name="Cell">
        <title>Repeat-based holocentromeres influence genome architecture and karyotype evolution.</title>
        <authorList>
            <person name="Hofstatter P.G."/>
            <person name="Thangavel G."/>
            <person name="Lux T."/>
            <person name="Neumann P."/>
            <person name="Vondrak T."/>
            <person name="Novak P."/>
            <person name="Zhang M."/>
            <person name="Costa L."/>
            <person name="Castellani M."/>
            <person name="Scott A."/>
            <person name="Toegelov H."/>
            <person name="Fuchs J."/>
            <person name="Mata-Sucre Y."/>
            <person name="Dias Y."/>
            <person name="Vanzela A.L.L."/>
            <person name="Huettel B."/>
            <person name="Almeida C.C.S."/>
            <person name="Simkova H."/>
            <person name="Souza G."/>
            <person name="Pedrosa-Harand A."/>
            <person name="Macas J."/>
            <person name="Mayer K.F.X."/>
            <person name="Houben A."/>
            <person name="Marques A."/>
        </authorList>
    </citation>
    <scope>NUCLEOTIDE SEQUENCE</scope>
    <source>
        <strain evidence="10">RhyBre1mFocal</strain>
    </source>
</reference>
<dbReference type="FunFam" id="3.40.50.300:FF:000356">
    <property type="entry name" value="DNA repair protein RecN"/>
    <property type="match status" value="1"/>
</dbReference>
<evidence type="ECO:0000256" key="4">
    <source>
        <dbReference type="ARBA" id="ARBA00022741"/>
    </source>
</evidence>
<dbReference type="InterPro" id="IPR003395">
    <property type="entry name" value="RecF/RecN/SMC_N"/>
</dbReference>
<dbReference type="NCBIfam" id="NF008121">
    <property type="entry name" value="PRK10869.1"/>
    <property type="match status" value="1"/>
</dbReference>
<dbReference type="GO" id="GO:0051276">
    <property type="term" value="P:chromosome organization"/>
    <property type="evidence" value="ECO:0007669"/>
    <property type="project" value="UniProtKB-ARBA"/>
</dbReference>
<evidence type="ECO:0000256" key="5">
    <source>
        <dbReference type="ARBA" id="ARBA00022763"/>
    </source>
</evidence>
<comment type="similarity">
    <text evidence="2">Belongs to the RecN family.</text>
</comment>
<dbReference type="InterPro" id="IPR004604">
    <property type="entry name" value="DNA_recomb/repair_RecN"/>
</dbReference>
<keyword evidence="7" id="KW-0234">DNA repair</keyword>
<dbReference type="OrthoDB" id="1938215at2759"/>
<gene>
    <name evidence="10" type="ORF">LUZ63_020870</name>
</gene>
<keyword evidence="5" id="KW-0227">DNA damage</keyword>
<name>A0A9P9Z7S5_9POAL</name>
<feature type="domain" description="RecF/RecN/SMC N-terminal" evidence="9">
    <location>
        <begin position="1"/>
        <end position="517"/>
    </location>
</feature>
<comment type="function">
    <text evidence="1">May be involved in recombinational repair of damaged DNA.</text>
</comment>
<keyword evidence="11" id="KW-1185">Reference proteome</keyword>
<evidence type="ECO:0000256" key="3">
    <source>
        <dbReference type="ARBA" id="ARBA00021315"/>
    </source>
</evidence>